<dbReference type="AlphaFoldDB" id="A0A6J8A3I2"/>
<keyword evidence="2" id="KW-1185">Reference proteome</keyword>
<accession>A0A6J8A3I2</accession>
<name>A0A6J8A3I2_MYTCO</name>
<proteinExistence type="predicted"/>
<dbReference type="EMBL" id="CACVKT020000519">
    <property type="protein sequence ID" value="CAC5359676.1"/>
    <property type="molecule type" value="Genomic_DNA"/>
</dbReference>
<evidence type="ECO:0000313" key="1">
    <source>
        <dbReference type="EMBL" id="CAC5359676.1"/>
    </source>
</evidence>
<gene>
    <name evidence="1" type="ORF">MCOR_2432</name>
</gene>
<dbReference type="Proteomes" id="UP000507470">
    <property type="component" value="Unassembled WGS sequence"/>
</dbReference>
<dbReference type="PANTHER" id="PTHR10974">
    <property type="entry name" value="FI08016P-RELATED"/>
    <property type="match status" value="1"/>
</dbReference>
<dbReference type="PANTHER" id="PTHR10974:SF1">
    <property type="entry name" value="FI08016P-RELATED"/>
    <property type="match status" value="1"/>
</dbReference>
<dbReference type="OrthoDB" id="6098511at2759"/>
<sequence>MSDHGTLTDKIRKTPIGRIEAKLPFFSIVLPTILKQKYPHIDHNLQTNINRLTSPLDLHKTLIDIATNSYNHHPKDTEDIQNRGISLFNEIPKDRTCADAHIPESSCTYGAPNGTLVVLIEFCTKPQESHSAPRTTCYTSEAIPTNNAVIEEITSSVIVTINIYLQTHRAKCALLILKKIHEAKSIHSNLKHSKGRKKTIWQYLYKPKLDKKQRYFILFAVKPSEGMFEVTTEITQTSNFIILDKIIRSNRYGNQSACIDERDLKPYYYCK</sequence>
<organism evidence="1 2">
    <name type="scientific">Mytilus coruscus</name>
    <name type="common">Sea mussel</name>
    <dbReference type="NCBI Taxonomy" id="42192"/>
    <lineage>
        <taxon>Eukaryota</taxon>
        <taxon>Metazoa</taxon>
        <taxon>Spiralia</taxon>
        <taxon>Lophotrochozoa</taxon>
        <taxon>Mollusca</taxon>
        <taxon>Bivalvia</taxon>
        <taxon>Autobranchia</taxon>
        <taxon>Pteriomorphia</taxon>
        <taxon>Mytilida</taxon>
        <taxon>Mytiloidea</taxon>
        <taxon>Mytilidae</taxon>
        <taxon>Mytilinae</taxon>
        <taxon>Mytilus</taxon>
    </lineage>
</organism>
<reference evidence="1 2" key="1">
    <citation type="submission" date="2020-06" db="EMBL/GenBank/DDBJ databases">
        <authorList>
            <person name="Li R."/>
            <person name="Bekaert M."/>
        </authorList>
    </citation>
    <scope>NUCLEOTIDE SEQUENCE [LARGE SCALE GENOMIC DNA]</scope>
    <source>
        <strain evidence="2">wild</strain>
    </source>
</reference>
<dbReference type="InterPro" id="IPR004245">
    <property type="entry name" value="DUF229"/>
</dbReference>
<protein>
    <submittedName>
        <fullName evidence="1">Uncharacterized protein</fullName>
    </submittedName>
</protein>
<dbReference type="GO" id="GO:0005615">
    <property type="term" value="C:extracellular space"/>
    <property type="evidence" value="ECO:0007669"/>
    <property type="project" value="TreeGrafter"/>
</dbReference>
<evidence type="ECO:0000313" key="2">
    <source>
        <dbReference type="Proteomes" id="UP000507470"/>
    </source>
</evidence>
<dbReference type="Pfam" id="PF02995">
    <property type="entry name" value="DUF229"/>
    <property type="match status" value="1"/>
</dbReference>